<dbReference type="GO" id="GO:0004180">
    <property type="term" value="F:carboxypeptidase activity"/>
    <property type="evidence" value="ECO:0007669"/>
    <property type="project" value="UniProtKB-KW"/>
</dbReference>
<keyword evidence="3" id="KW-0378">Hydrolase</keyword>
<keyword evidence="4" id="KW-1185">Reference proteome</keyword>
<evidence type="ECO:0000313" key="4">
    <source>
        <dbReference type="Proteomes" id="UP000656881"/>
    </source>
</evidence>
<protein>
    <submittedName>
        <fullName evidence="3">D-alanyl-D-alanine carboxypeptidase</fullName>
    </submittedName>
</protein>
<dbReference type="EMBL" id="BMNG01000015">
    <property type="protein sequence ID" value="GGO53782.1"/>
    <property type="molecule type" value="Genomic_DNA"/>
</dbReference>
<dbReference type="InterPro" id="IPR050491">
    <property type="entry name" value="AmpC-like"/>
</dbReference>
<feature type="domain" description="Beta-lactamase-related" evidence="2">
    <location>
        <begin position="66"/>
        <end position="390"/>
    </location>
</feature>
<dbReference type="SUPFAM" id="SSF56601">
    <property type="entry name" value="beta-lactamase/transpeptidase-like"/>
    <property type="match status" value="1"/>
</dbReference>
<dbReference type="Proteomes" id="UP000656881">
    <property type="component" value="Unassembled WGS sequence"/>
</dbReference>
<organism evidence="3 4">
    <name type="scientific">Streptomyces lasiicapitis</name>
    <dbReference type="NCBI Taxonomy" id="1923961"/>
    <lineage>
        <taxon>Bacteria</taxon>
        <taxon>Bacillati</taxon>
        <taxon>Actinomycetota</taxon>
        <taxon>Actinomycetes</taxon>
        <taxon>Kitasatosporales</taxon>
        <taxon>Streptomycetaceae</taxon>
        <taxon>Streptomyces</taxon>
    </lineage>
</organism>
<dbReference type="PANTHER" id="PTHR46825">
    <property type="entry name" value="D-ALANYL-D-ALANINE-CARBOXYPEPTIDASE/ENDOPEPTIDASE AMPH"/>
    <property type="match status" value="1"/>
</dbReference>
<dbReference type="InterPro" id="IPR001466">
    <property type="entry name" value="Beta-lactam-related"/>
</dbReference>
<dbReference type="RefSeq" id="WP_189176436.1">
    <property type="nucleotide sequence ID" value="NZ_BMNG01000015.1"/>
</dbReference>
<evidence type="ECO:0000313" key="3">
    <source>
        <dbReference type="EMBL" id="GGO53782.1"/>
    </source>
</evidence>
<gene>
    <name evidence="3" type="ORF">GCM10012286_61980</name>
</gene>
<dbReference type="InterPro" id="IPR012338">
    <property type="entry name" value="Beta-lactam/transpept-like"/>
</dbReference>
<comment type="caution">
    <text evidence="3">The sequence shown here is derived from an EMBL/GenBank/DDBJ whole genome shotgun (WGS) entry which is preliminary data.</text>
</comment>
<evidence type="ECO:0000259" key="2">
    <source>
        <dbReference type="Pfam" id="PF00144"/>
    </source>
</evidence>
<feature type="signal peptide" evidence="1">
    <location>
        <begin position="1"/>
        <end position="37"/>
    </location>
</feature>
<dbReference type="Gene3D" id="3.40.710.10">
    <property type="entry name" value="DD-peptidase/beta-lactamase superfamily"/>
    <property type="match status" value="1"/>
</dbReference>
<name>A0ABQ2ML46_9ACTN</name>
<keyword evidence="1" id="KW-0732">Signal</keyword>
<dbReference type="InterPro" id="IPR006311">
    <property type="entry name" value="TAT_signal"/>
</dbReference>
<sequence>MTQLRNSASTRRRLALGSVAAVAATAALAMPMSTAWAAQSDVRAAGSGRADLQRGLDDVVRKDGLVGAEATLVNGHGRSSVRSGTAELGTDRPVPRQGYFRMGSNTKTFVSTVVLQLVGEGRMRLTDTVEDWLPGVVKGNGNDGSRITVRQLLQHTSGLPDYIQRLPILDGDRFQKHRFDRYQPRELVDMALQKPPTFKPGKGWSYSNTGYILAGMIIEKVTGRHWSDEVRARIIEPLGLKHTFSAGTRTSLPRPHAKGYHQFKPGAPLVDSTRMSMTWGSSAGDLITTSKDLTRFWQALLGGKLLGPKQLAQMQKTVPTPQEGDAAPMKAGLGIFWTQLSCGGGAWGHGGTTIGHLNANGFIDKGKKGVIVMRSTNLNKEDRDKRTDRLVDATLCKMK</sequence>
<proteinExistence type="predicted"/>
<evidence type="ECO:0000256" key="1">
    <source>
        <dbReference type="SAM" id="SignalP"/>
    </source>
</evidence>
<keyword evidence="3" id="KW-0645">Protease</keyword>
<reference evidence="4" key="1">
    <citation type="journal article" date="2019" name="Int. J. Syst. Evol. Microbiol.">
        <title>The Global Catalogue of Microorganisms (GCM) 10K type strain sequencing project: providing services to taxonomists for standard genome sequencing and annotation.</title>
        <authorList>
            <consortium name="The Broad Institute Genomics Platform"/>
            <consortium name="The Broad Institute Genome Sequencing Center for Infectious Disease"/>
            <person name="Wu L."/>
            <person name="Ma J."/>
        </authorList>
    </citation>
    <scope>NUCLEOTIDE SEQUENCE [LARGE SCALE GENOMIC DNA]</scope>
    <source>
        <strain evidence="4">CGMCC 4.7349</strain>
    </source>
</reference>
<keyword evidence="3" id="KW-0121">Carboxypeptidase</keyword>
<dbReference type="PANTHER" id="PTHR46825:SF7">
    <property type="entry name" value="D-ALANYL-D-ALANINE CARBOXYPEPTIDASE"/>
    <property type="match status" value="1"/>
</dbReference>
<feature type="chain" id="PRO_5045668424" evidence="1">
    <location>
        <begin position="38"/>
        <end position="399"/>
    </location>
</feature>
<accession>A0ABQ2ML46</accession>
<dbReference type="PROSITE" id="PS51318">
    <property type="entry name" value="TAT"/>
    <property type="match status" value="1"/>
</dbReference>
<dbReference type="Pfam" id="PF00144">
    <property type="entry name" value="Beta-lactamase"/>
    <property type="match status" value="1"/>
</dbReference>